<protein>
    <submittedName>
        <fullName evidence="1">Uncharacterized protein</fullName>
    </submittedName>
</protein>
<comment type="caution">
    <text evidence="1">The sequence shown here is derived from an EMBL/GenBank/DDBJ whole genome shotgun (WGS) entry which is preliminary data.</text>
</comment>
<dbReference type="Proteomes" id="UP000192140">
    <property type="component" value="Unassembled WGS sequence"/>
</dbReference>
<dbReference type="RefSeq" id="WP_080854664.1">
    <property type="nucleotide sequence ID" value="NZ_LT009776.1"/>
</dbReference>
<reference evidence="1" key="1">
    <citation type="submission" date="2016-01" db="EMBL/GenBank/DDBJ databases">
        <authorList>
            <person name="Regsiter A."/>
            <person name="william w."/>
        </authorList>
    </citation>
    <scope>NUCLEOTIDE SEQUENCE</scope>
    <source>
        <strain evidence="1">NCPPB 1641</strain>
    </source>
</reference>
<sequence>MNITEEQRQIISKGQKAELLLSIPEFNELAQDIELDIINRFRKTNVSNAEEREHIHTAFFGLDLFKKRLEKYVEASKVEIDKINNYNFNE</sequence>
<dbReference type="AlphaFoldDB" id="A0A1S7U2C3"/>
<name>A0A1S7U2C3_9HYPH</name>
<dbReference type="EMBL" id="FCNP01000035">
    <property type="protein sequence ID" value="CVI61033.1"/>
    <property type="molecule type" value="Genomic_DNA"/>
</dbReference>
<proteinExistence type="predicted"/>
<organism evidence="1 2">
    <name type="scientific">Agrobacterium deltaense NCPPB 1641</name>
    <dbReference type="NCBI Taxonomy" id="1183425"/>
    <lineage>
        <taxon>Bacteria</taxon>
        <taxon>Pseudomonadati</taxon>
        <taxon>Pseudomonadota</taxon>
        <taxon>Alphaproteobacteria</taxon>
        <taxon>Hyphomicrobiales</taxon>
        <taxon>Rhizobiaceae</taxon>
        <taxon>Rhizobium/Agrobacterium group</taxon>
        <taxon>Agrobacterium</taxon>
    </lineage>
</organism>
<gene>
    <name evidence="1" type="ORF">AGR7A_Lc140072</name>
</gene>
<accession>A0A1S7U2C3</accession>
<evidence type="ECO:0000313" key="1">
    <source>
        <dbReference type="EMBL" id="CVI61033.1"/>
    </source>
</evidence>
<evidence type="ECO:0000313" key="2">
    <source>
        <dbReference type="Proteomes" id="UP000192140"/>
    </source>
</evidence>
<keyword evidence="2" id="KW-1185">Reference proteome</keyword>